<evidence type="ECO:0000313" key="6">
    <source>
        <dbReference type="EMBL" id="CTQ79146.1"/>
    </source>
</evidence>
<dbReference type="AlphaFoldDB" id="A0A0M7B1Z0"/>
<reference evidence="7" key="1">
    <citation type="submission" date="2015-07" db="EMBL/GenBank/DDBJ databases">
        <authorList>
            <person name="Rodrigo-Torres Lidia"/>
            <person name="Arahal R.David."/>
        </authorList>
    </citation>
    <scope>NUCLEOTIDE SEQUENCE [LARGE SCALE GENOMIC DNA]</scope>
    <source>
        <strain evidence="7">CECT 5096</strain>
    </source>
</reference>
<evidence type="ECO:0000313" key="7">
    <source>
        <dbReference type="Proteomes" id="UP000049983"/>
    </source>
</evidence>
<evidence type="ECO:0000256" key="4">
    <source>
        <dbReference type="PROSITE-ProRule" id="PRU00335"/>
    </source>
</evidence>
<keyword evidence="3" id="KW-0804">Transcription</keyword>
<dbReference type="Gene3D" id="1.10.10.60">
    <property type="entry name" value="Homeodomain-like"/>
    <property type="match status" value="1"/>
</dbReference>
<keyword evidence="7" id="KW-1185">Reference proteome</keyword>
<dbReference type="PANTHER" id="PTHR47506">
    <property type="entry name" value="TRANSCRIPTIONAL REGULATORY PROTEIN"/>
    <property type="match status" value="1"/>
</dbReference>
<dbReference type="InterPro" id="IPR009057">
    <property type="entry name" value="Homeodomain-like_sf"/>
</dbReference>
<proteinExistence type="predicted"/>
<dbReference type="GO" id="GO:0003677">
    <property type="term" value="F:DNA binding"/>
    <property type="evidence" value="ECO:0007669"/>
    <property type="project" value="UniProtKB-UniRule"/>
</dbReference>
<dbReference type="STRING" id="311410.LA5095_05789"/>
<evidence type="ECO:0000256" key="1">
    <source>
        <dbReference type="ARBA" id="ARBA00023015"/>
    </source>
</evidence>
<dbReference type="Gene3D" id="1.10.357.10">
    <property type="entry name" value="Tetracycline Repressor, domain 2"/>
    <property type="match status" value="1"/>
</dbReference>
<gene>
    <name evidence="6" type="primary">comR_6</name>
    <name evidence="6" type="ORF">LA5096_06039</name>
</gene>
<keyword evidence="2 4" id="KW-0238">DNA-binding</keyword>
<dbReference type="PROSITE" id="PS50977">
    <property type="entry name" value="HTH_TETR_2"/>
    <property type="match status" value="1"/>
</dbReference>
<dbReference type="PROSITE" id="PS01081">
    <property type="entry name" value="HTH_TETR_1"/>
    <property type="match status" value="1"/>
</dbReference>
<evidence type="ECO:0000256" key="2">
    <source>
        <dbReference type="ARBA" id="ARBA00023125"/>
    </source>
</evidence>
<protein>
    <submittedName>
        <fullName evidence="6">Copper outer membrane regulator</fullName>
    </submittedName>
</protein>
<evidence type="ECO:0000256" key="3">
    <source>
        <dbReference type="ARBA" id="ARBA00023163"/>
    </source>
</evidence>
<keyword evidence="1" id="KW-0805">Transcription regulation</keyword>
<evidence type="ECO:0000259" key="5">
    <source>
        <dbReference type="PROSITE" id="PS50977"/>
    </source>
</evidence>
<dbReference type="GeneID" id="97673267"/>
<dbReference type="InterPro" id="IPR036271">
    <property type="entry name" value="Tet_transcr_reg_TetR-rel_C_sf"/>
</dbReference>
<dbReference type="SUPFAM" id="SSF48498">
    <property type="entry name" value="Tetracyclin repressor-like, C-terminal domain"/>
    <property type="match status" value="1"/>
</dbReference>
<dbReference type="SUPFAM" id="SSF46689">
    <property type="entry name" value="Homeodomain-like"/>
    <property type="match status" value="1"/>
</dbReference>
<dbReference type="Proteomes" id="UP000049983">
    <property type="component" value="Unassembled WGS sequence"/>
</dbReference>
<dbReference type="EMBL" id="CXWC01000017">
    <property type="protein sequence ID" value="CTQ79146.1"/>
    <property type="molecule type" value="Genomic_DNA"/>
</dbReference>
<dbReference type="InterPro" id="IPR001647">
    <property type="entry name" value="HTH_TetR"/>
</dbReference>
<accession>A0A0M7B1Z0</accession>
<feature type="domain" description="HTH tetR-type" evidence="5">
    <location>
        <begin position="12"/>
        <end position="72"/>
    </location>
</feature>
<name>A0A0M7B1Z0_9HYPH</name>
<dbReference type="Pfam" id="PF00440">
    <property type="entry name" value="TetR_N"/>
    <property type="match status" value="1"/>
</dbReference>
<dbReference type="InterPro" id="IPR023772">
    <property type="entry name" value="DNA-bd_HTH_TetR-type_CS"/>
</dbReference>
<sequence>MKTETRRGRPRKFDEDVTLDQVMQVFWRNGYAATSLDQIAEATGLNRPSLYAAFGSKKDMYLNVISRFADRMHVYLAEAGQQTAGANPRLKAILIAAIDLYTGQTDLTDAPYGCLAISTLQTESPRDSEFKEALTVVIARMDKGFASLIRHETKGSMTEQEICTAAQHLALILHGLSIRARAGETPNVLKRLAESAVDKIIPFSNGN</sequence>
<organism evidence="6 7">
    <name type="scientific">Roseibium album</name>
    <dbReference type="NCBI Taxonomy" id="311410"/>
    <lineage>
        <taxon>Bacteria</taxon>
        <taxon>Pseudomonadati</taxon>
        <taxon>Pseudomonadota</taxon>
        <taxon>Alphaproteobacteria</taxon>
        <taxon>Hyphomicrobiales</taxon>
        <taxon>Stappiaceae</taxon>
        <taxon>Roseibium</taxon>
    </lineage>
</organism>
<dbReference type="PANTHER" id="PTHR47506:SF1">
    <property type="entry name" value="HTH-TYPE TRANSCRIPTIONAL REGULATOR YJDC"/>
    <property type="match status" value="1"/>
</dbReference>
<feature type="DNA-binding region" description="H-T-H motif" evidence="4">
    <location>
        <begin position="35"/>
        <end position="54"/>
    </location>
</feature>
<dbReference type="RefSeq" id="WP_055121271.1">
    <property type="nucleotide sequence ID" value="NZ_CXWA01000014.1"/>
</dbReference>
<dbReference type="OrthoDB" id="9779746at2"/>